<evidence type="ECO:0000256" key="1">
    <source>
        <dbReference type="ARBA" id="ARBA00005466"/>
    </source>
</evidence>
<dbReference type="GO" id="GO:0071949">
    <property type="term" value="F:FAD binding"/>
    <property type="evidence" value="ECO:0007669"/>
    <property type="project" value="InterPro"/>
</dbReference>
<dbReference type="Gene3D" id="3.30.465.10">
    <property type="match status" value="2"/>
</dbReference>
<evidence type="ECO:0000256" key="2">
    <source>
        <dbReference type="ARBA" id="ARBA00023002"/>
    </source>
</evidence>
<dbReference type="InterPro" id="IPR006093">
    <property type="entry name" value="Oxy_OxRdtase_FAD_BS"/>
</dbReference>
<keyword evidence="2" id="KW-0560">Oxidoreductase</keyword>
<evidence type="ECO:0000313" key="6">
    <source>
        <dbReference type="Proteomes" id="UP000070700"/>
    </source>
</evidence>
<dbReference type="AlphaFoldDB" id="A0A194X1E5"/>
<feature type="chain" id="PRO_5008267764" evidence="3">
    <location>
        <begin position="32"/>
        <end position="583"/>
    </location>
</feature>
<accession>A0A194X1E5</accession>
<dbReference type="InterPro" id="IPR050432">
    <property type="entry name" value="FAD-linked_Oxidoreductases_BP"/>
</dbReference>
<evidence type="ECO:0000256" key="3">
    <source>
        <dbReference type="SAM" id="SignalP"/>
    </source>
</evidence>
<dbReference type="Proteomes" id="UP000070700">
    <property type="component" value="Unassembled WGS sequence"/>
</dbReference>
<sequence length="583" mass="63241">MNLKAQLAGVGLLPLLQTLFYISAIPVSVQAHYTNTTCKTTPNDAAWPSISEWTALNQSISGRLLHPSPPAAACHSPTFDNDTCNAINTAWTTFAFHQDNPVSSAWNNMNNDSCLPNITAPCSDVGYPVYVVNASDANDIKSAIDFAREKNIRLTVKASGHDYLKRAVAPYSLLIWTRYMVGGYEFHDTFQPQGCNITIDTTAVTAGSGSYVSEMYSSLSPLNQTLVDGMGKEVTLGGYITGGGHSPLSHIYGLGSDQVYEVEMVTPTGEIVTANECQNTDLFWAVRGGGGGTFGVLSRITVRTVPATPIALYDFTLQAASNSTTYFEAVAYFLAQLPTLSASNVSAFLYLYPDTAAGATFEAVLCLPDPASAILLEDLWAPYWAHVNETYAGQINSSATATLFPNLESLFLEYADTSKAGVDKVVGSWLLPPATLTEDTFQDALIDFLGTSGARLYMVSGKGVWDAVPRSGSDAVNPAWRKALIHAVTSINWTPLNETARALAEYNVNHVQTEALRQLVPDSGAYINEAYWDEPDFQRAFWGSNYERLLDIKKAVDPDDVLWCHICVGSEGWKEVGNNLCRV</sequence>
<dbReference type="RefSeq" id="XP_018068376.1">
    <property type="nucleotide sequence ID" value="XM_018213278.1"/>
</dbReference>
<dbReference type="InterPro" id="IPR016166">
    <property type="entry name" value="FAD-bd_PCMH"/>
</dbReference>
<dbReference type="InterPro" id="IPR006094">
    <property type="entry name" value="Oxid_FAD_bind_N"/>
</dbReference>
<evidence type="ECO:0000259" key="4">
    <source>
        <dbReference type="PROSITE" id="PS51387"/>
    </source>
</evidence>
<gene>
    <name evidence="5" type="ORF">LY89DRAFT_672286</name>
</gene>
<protein>
    <submittedName>
        <fullName evidence="5">FAD-binding domain-containing protein</fullName>
    </submittedName>
</protein>
<dbReference type="GO" id="GO:0016491">
    <property type="term" value="F:oxidoreductase activity"/>
    <property type="evidence" value="ECO:0007669"/>
    <property type="project" value="UniProtKB-KW"/>
</dbReference>
<keyword evidence="6" id="KW-1185">Reference proteome</keyword>
<evidence type="ECO:0000313" key="5">
    <source>
        <dbReference type="EMBL" id="KUJ14021.1"/>
    </source>
</evidence>
<name>A0A194X1E5_MOLSC</name>
<dbReference type="Pfam" id="PF01565">
    <property type="entry name" value="FAD_binding_4"/>
    <property type="match status" value="1"/>
</dbReference>
<comment type="similarity">
    <text evidence="1">Belongs to the oxygen-dependent FAD-linked oxidoreductase family.</text>
</comment>
<dbReference type="SUPFAM" id="SSF56176">
    <property type="entry name" value="FAD-binding/transporter-associated domain-like"/>
    <property type="match status" value="1"/>
</dbReference>
<organism evidence="5 6">
    <name type="scientific">Mollisia scopiformis</name>
    <name type="common">Conifer needle endophyte fungus</name>
    <name type="synonym">Phialocephala scopiformis</name>
    <dbReference type="NCBI Taxonomy" id="149040"/>
    <lineage>
        <taxon>Eukaryota</taxon>
        <taxon>Fungi</taxon>
        <taxon>Dikarya</taxon>
        <taxon>Ascomycota</taxon>
        <taxon>Pezizomycotina</taxon>
        <taxon>Leotiomycetes</taxon>
        <taxon>Helotiales</taxon>
        <taxon>Mollisiaceae</taxon>
        <taxon>Mollisia</taxon>
    </lineage>
</organism>
<dbReference type="InterPro" id="IPR036318">
    <property type="entry name" value="FAD-bd_PCMH-like_sf"/>
</dbReference>
<dbReference type="InterPro" id="IPR012951">
    <property type="entry name" value="BBE"/>
</dbReference>
<dbReference type="GeneID" id="28823004"/>
<dbReference type="PANTHER" id="PTHR13878">
    <property type="entry name" value="GULONOLACTONE OXIDASE"/>
    <property type="match status" value="1"/>
</dbReference>
<keyword evidence="3" id="KW-0732">Signal</keyword>
<dbReference type="OrthoDB" id="9983560at2759"/>
<feature type="signal peptide" evidence="3">
    <location>
        <begin position="1"/>
        <end position="31"/>
    </location>
</feature>
<dbReference type="InParanoid" id="A0A194X1E5"/>
<dbReference type="PANTHER" id="PTHR13878:SF91">
    <property type="entry name" value="FAD BINDING DOMAIN PROTEIN (AFU_ORTHOLOGUE AFUA_6G12070)-RELATED"/>
    <property type="match status" value="1"/>
</dbReference>
<reference evidence="5 6" key="1">
    <citation type="submission" date="2015-10" db="EMBL/GenBank/DDBJ databases">
        <title>Full genome of DAOMC 229536 Phialocephala scopiformis, a fungal endophyte of spruce producing the potent anti-insectan compound rugulosin.</title>
        <authorList>
            <consortium name="DOE Joint Genome Institute"/>
            <person name="Walker A.K."/>
            <person name="Frasz S.L."/>
            <person name="Seifert K.A."/>
            <person name="Miller J.D."/>
            <person name="Mondo S.J."/>
            <person name="Labutti K."/>
            <person name="Lipzen A."/>
            <person name="Dockter R."/>
            <person name="Kennedy M."/>
            <person name="Grigoriev I.V."/>
            <person name="Spatafora J.W."/>
        </authorList>
    </citation>
    <scope>NUCLEOTIDE SEQUENCE [LARGE SCALE GENOMIC DNA]</scope>
    <source>
        <strain evidence="5 6">CBS 120377</strain>
    </source>
</reference>
<dbReference type="EMBL" id="KQ947421">
    <property type="protein sequence ID" value="KUJ14021.1"/>
    <property type="molecule type" value="Genomic_DNA"/>
</dbReference>
<dbReference type="PROSITE" id="PS51387">
    <property type="entry name" value="FAD_PCMH"/>
    <property type="match status" value="1"/>
</dbReference>
<feature type="domain" description="FAD-binding PCMH-type" evidence="4">
    <location>
        <begin position="124"/>
        <end position="307"/>
    </location>
</feature>
<dbReference type="Pfam" id="PF08031">
    <property type="entry name" value="BBE"/>
    <property type="match status" value="1"/>
</dbReference>
<dbReference type="InterPro" id="IPR016169">
    <property type="entry name" value="FAD-bd_PCMH_sub2"/>
</dbReference>
<dbReference type="PROSITE" id="PS00862">
    <property type="entry name" value="OX2_COVAL_FAD"/>
    <property type="match status" value="1"/>
</dbReference>
<proteinExistence type="inferred from homology"/>
<dbReference type="KEGG" id="psco:LY89DRAFT_672286"/>